<keyword evidence="7" id="KW-0436">Ligase</keyword>
<gene>
    <name evidence="7" type="ORF">ACIPEN_04720</name>
</gene>
<dbReference type="GO" id="GO:0016874">
    <property type="term" value="F:ligase activity"/>
    <property type="evidence" value="ECO:0007669"/>
    <property type="project" value="UniProtKB-KW"/>
</dbReference>
<feature type="transmembrane region" description="Helical" evidence="5">
    <location>
        <begin position="12"/>
        <end position="35"/>
    </location>
</feature>
<feature type="transmembrane region" description="Helical" evidence="5">
    <location>
        <begin position="250"/>
        <end position="277"/>
    </location>
</feature>
<keyword evidence="4 5" id="KW-0472">Membrane</keyword>
<feature type="transmembrane region" description="Helical" evidence="5">
    <location>
        <begin position="375"/>
        <end position="395"/>
    </location>
</feature>
<evidence type="ECO:0000256" key="5">
    <source>
        <dbReference type="SAM" id="Phobius"/>
    </source>
</evidence>
<feature type="transmembrane region" description="Helical" evidence="5">
    <location>
        <begin position="436"/>
        <end position="455"/>
    </location>
</feature>
<evidence type="ECO:0000259" key="6">
    <source>
        <dbReference type="Pfam" id="PF04932"/>
    </source>
</evidence>
<accession>A0ABW8EUI3</accession>
<keyword evidence="2 5" id="KW-0812">Transmembrane</keyword>
<feature type="transmembrane region" description="Helical" evidence="5">
    <location>
        <begin position="283"/>
        <end position="300"/>
    </location>
</feature>
<evidence type="ECO:0000256" key="1">
    <source>
        <dbReference type="ARBA" id="ARBA00004141"/>
    </source>
</evidence>
<dbReference type="PANTHER" id="PTHR37422:SF13">
    <property type="entry name" value="LIPOPOLYSACCHARIDE BIOSYNTHESIS PROTEIN PA4999-RELATED"/>
    <property type="match status" value="1"/>
</dbReference>
<keyword evidence="8" id="KW-1185">Reference proteome</keyword>
<keyword evidence="3 5" id="KW-1133">Transmembrane helix</keyword>
<evidence type="ECO:0000313" key="8">
    <source>
        <dbReference type="Proteomes" id="UP001617427"/>
    </source>
</evidence>
<dbReference type="InterPro" id="IPR051533">
    <property type="entry name" value="WaaL-like"/>
</dbReference>
<feature type="transmembrane region" description="Helical" evidence="5">
    <location>
        <begin position="88"/>
        <end position="109"/>
    </location>
</feature>
<dbReference type="InterPro" id="IPR007016">
    <property type="entry name" value="O-antigen_ligase-rel_domated"/>
</dbReference>
<dbReference type="RefSeq" id="WP_402698538.1">
    <property type="nucleotide sequence ID" value="NZ_JBIUZV010000002.1"/>
</dbReference>
<name>A0ABW8EUI3_9BURK</name>
<protein>
    <submittedName>
        <fullName evidence="7">O-antigen ligase family protein</fullName>
    </submittedName>
</protein>
<feature type="transmembrane region" description="Helical" evidence="5">
    <location>
        <begin position="176"/>
        <end position="196"/>
    </location>
</feature>
<dbReference type="Pfam" id="PF04932">
    <property type="entry name" value="Wzy_C"/>
    <property type="match status" value="1"/>
</dbReference>
<comment type="subcellular location">
    <subcellularLocation>
        <location evidence="1">Membrane</location>
        <topology evidence="1">Multi-pass membrane protein</topology>
    </subcellularLocation>
</comment>
<dbReference type="Proteomes" id="UP001617427">
    <property type="component" value="Unassembled WGS sequence"/>
</dbReference>
<feature type="transmembrane region" description="Helical" evidence="5">
    <location>
        <begin position="407"/>
        <end position="424"/>
    </location>
</feature>
<comment type="caution">
    <text evidence="7">The sequence shown here is derived from an EMBL/GenBank/DDBJ whole genome shotgun (WGS) entry which is preliminary data.</text>
</comment>
<reference evidence="7 8" key="1">
    <citation type="submission" date="2024-10" db="EMBL/GenBank/DDBJ databases">
        <title>The Natural Products Discovery Center: Release of the First 8490 Sequenced Strains for Exploring Actinobacteria Biosynthetic Diversity.</title>
        <authorList>
            <person name="Kalkreuter E."/>
            <person name="Kautsar S.A."/>
            <person name="Yang D."/>
            <person name="Bader C.D."/>
            <person name="Teijaro C.N."/>
            <person name="Fluegel L."/>
            <person name="Davis C.M."/>
            <person name="Simpson J.R."/>
            <person name="Lauterbach L."/>
            <person name="Steele A.D."/>
            <person name="Gui C."/>
            <person name="Meng S."/>
            <person name="Li G."/>
            <person name="Viehrig K."/>
            <person name="Ye F."/>
            <person name="Su P."/>
            <person name="Kiefer A.F."/>
            <person name="Nichols A."/>
            <person name="Cepeda A.J."/>
            <person name="Yan W."/>
            <person name="Fan B."/>
            <person name="Jiang Y."/>
            <person name="Adhikari A."/>
            <person name="Zheng C.-J."/>
            <person name="Schuster L."/>
            <person name="Cowan T.M."/>
            <person name="Smanski M.J."/>
            <person name="Chevrette M.G."/>
            <person name="De Carvalho L.P.S."/>
            <person name="Shen B."/>
        </authorList>
    </citation>
    <scope>NUCLEOTIDE SEQUENCE [LARGE SCALE GENOMIC DNA]</scope>
    <source>
        <strain evidence="7 8">NPDC087045</strain>
    </source>
</reference>
<feature type="transmembrane region" description="Helical" evidence="5">
    <location>
        <begin position="47"/>
        <end position="68"/>
    </location>
</feature>
<feature type="transmembrane region" description="Helical" evidence="5">
    <location>
        <begin position="208"/>
        <end position="230"/>
    </location>
</feature>
<evidence type="ECO:0000256" key="4">
    <source>
        <dbReference type="ARBA" id="ARBA00023136"/>
    </source>
</evidence>
<organism evidence="7 8">
    <name type="scientific">Herbaspirillum chlorophenolicum</name>
    <dbReference type="NCBI Taxonomy" id="211589"/>
    <lineage>
        <taxon>Bacteria</taxon>
        <taxon>Pseudomonadati</taxon>
        <taxon>Pseudomonadota</taxon>
        <taxon>Betaproteobacteria</taxon>
        <taxon>Burkholderiales</taxon>
        <taxon>Oxalobacteraceae</taxon>
        <taxon>Herbaspirillum</taxon>
    </lineage>
</organism>
<evidence type="ECO:0000256" key="2">
    <source>
        <dbReference type="ARBA" id="ARBA00022692"/>
    </source>
</evidence>
<evidence type="ECO:0000313" key="7">
    <source>
        <dbReference type="EMBL" id="MFJ3045120.1"/>
    </source>
</evidence>
<dbReference type="PANTHER" id="PTHR37422">
    <property type="entry name" value="TEICHURONIC ACID BIOSYNTHESIS PROTEIN TUAE"/>
    <property type="match status" value="1"/>
</dbReference>
<sequence length="479" mass="53624">MKRKYFQTSQPVLLGGMLLLALIIGIIVPIFAGMVGDSYARLAALPALFILGGLMIFNRTLLLLIIVLLRSAGDIVLEATRATNASGFSPGLGGAINALIILIAFLFVVEKPQRLPRAVMVPWIILLAVSFYGLAVSPELGAALKIVLSLLSYCAMFICAFYIVRTPEDFRSLVKLVIWSSVLPALYGVVTVALNARGGLSGFRLQSTFGHANILAFYLTLVLSMGLYVLKSPEFRLTQLKRIGLMSWMFFLMGLLLLTQTRSAWIACFLMFFLYGTLFERRYLLYLMVLPLIALMIPSVHERIAQLDSGNTVETYAKLNSFAWRVLLWKSGLHWMSPSHYLQGYGVESFLHYSVVFFPLAGGVPWGAHSVYVQWFFDTGLIGIAAYFFVFYAVIRMLAKLYPADKLAACMLIFIAVEHLIVSASDNVLAYLAFNWYFWLLCGAGCALYYNSDAYKAEQERRRQKRLPGYRLPATTRAR</sequence>
<feature type="domain" description="O-antigen ligase-related" evidence="6">
    <location>
        <begin position="249"/>
        <end position="388"/>
    </location>
</feature>
<dbReference type="EMBL" id="JBIUZV010000002">
    <property type="protein sequence ID" value="MFJ3045120.1"/>
    <property type="molecule type" value="Genomic_DNA"/>
</dbReference>
<evidence type="ECO:0000256" key="3">
    <source>
        <dbReference type="ARBA" id="ARBA00022989"/>
    </source>
</evidence>
<feature type="transmembrane region" description="Helical" evidence="5">
    <location>
        <begin position="142"/>
        <end position="164"/>
    </location>
</feature>
<proteinExistence type="predicted"/>
<feature type="transmembrane region" description="Helical" evidence="5">
    <location>
        <begin position="118"/>
        <end position="136"/>
    </location>
</feature>